<dbReference type="GO" id="GO:0004575">
    <property type="term" value="F:sucrose alpha-glucosidase activity"/>
    <property type="evidence" value="ECO:0007669"/>
    <property type="project" value="TreeGrafter"/>
</dbReference>
<evidence type="ECO:0000259" key="4">
    <source>
        <dbReference type="Pfam" id="PF00251"/>
    </source>
</evidence>
<dbReference type="Proteomes" id="UP000614334">
    <property type="component" value="Unassembled WGS sequence"/>
</dbReference>
<dbReference type="AlphaFoldDB" id="A0A8H7M6X8"/>
<evidence type="ECO:0000313" key="5">
    <source>
        <dbReference type="EMBL" id="KAF8757670.1"/>
    </source>
</evidence>
<gene>
    <name evidence="5" type="ORF">RHS01_03576</name>
</gene>
<dbReference type="GO" id="GO:0005987">
    <property type="term" value="P:sucrose catabolic process"/>
    <property type="evidence" value="ECO:0007669"/>
    <property type="project" value="TreeGrafter"/>
</dbReference>
<dbReference type="EMBL" id="JACYCF010000004">
    <property type="protein sequence ID" value="KAF8757670.1"/>
    <property type="molecule type" value="Genomic_DNA"/>
</dbReference>
<accession>A0A8H7M6X8</accession>
<dbReference type="GO" id="GO:0005737">
    <property type="term" value="C:cytoplasm"/>
    <property type="evidence" value="ECO:0007669"/>
    <property type="project" value="TreeGrafter"/>
</dbReference>
<organism evidence="5 6">
    <name type="scientific">Rhizoctonia solani</name>
    <dbReference type="NCBI Taxonomy" id="456999"/>
    <lineage>
        <taxon>Eukaryota</taxon>
        <taxon>Fungi</taxon>
        <taxon>Dikarya</taxon>
        <taxon>Basidiomycota</taxon>
        <taxon>Agaricomycotina</taxon>
        <taxon>Agaricomycetes</taxon>
        <taxon>Cantharellales</taxon>
        <taxon>Ceratobasidiaceae</taxon>
        <taxon>Rhizoctonia</taxon>
    </lineage>
</organism>
<name>A0A8H7M6X8_9AGAM</name>
<protein>
    <submittedName>
        <fullName evidence="5">Glycosyl hydrolases family 32</fullName>
    </submittedName>
</protein>
<comment type="caution">
    <text evidence="5">The sequence shown here is derived from an EMBL/GenBank/DDBJ whole genome shotgun (WGS) entry which is preliminary data.</text>
</comment>
<dbReference type="InterPro" id="IPR013148">
    <property type="entry name" value="Glyco_hydro_32_N"/>
</dbReference>
<reference evidence="5" key="1">
    <citation type="submission" date="2020-09" db="EMBL/GenBank/DDBJ databases">
        <title>Comparative genome analyses of four rice-infecting Rhizoctonia solani isolates reveal extensive enrichment of homogalacturonan modification genes.</title>
        <authorList>
            <person name="Lee D.-Y."/>
            <person name="Jeon J."/>
            <person name="Kim K.-T."/>
            <person name="Cheong K."/>
            <person name="Song H."/>
            <person name="Choi G."/>
            <person name="Ko J."/>
            <person name="Opiyo S.O."/>
            <person name="Zuo S."/>
            <person name="Madhav S."/>
            <person name="Lee Y.-H."/>
            <person name="Wang G.-L."/>
        </authorList>
    </citation>
    <scope>NUCLEOTIDE SEQUENCE</scope>
    <source>
        <strain evidence="5">AG1-IA B2</strain>
    </source>
</reference>
<dbReference type="PANTHER" id="PTHR42800">
    <property type="entry name" value="EXOINULINASE INUD (AFU_ORTHOLOGUE AFUA_5G00480)"/>
    <property type="match status" value="1"/>
</dbReference>
<comment type="similarity">
    <text evidence="1">Belongs to the glycosyl hydrolase 32 family.</text>
</comment>
<dbReference type="Pfam" id="PF00251">
    <property type="entry name" value="Glyco_hydro_32N"/>
    <property type="match status" value="1"/>
</dbReference>
<evidence type="ECO:0000256" key="1">
    <source>
        <dbReference type="ARBA" id="ARBA00009902"/>
    </source>
</evidence>
<dbReference type="InterPro" id="IPR023296">
    <property type="entry name" value="Glyco_hydro_beta-prop_sf"/>
</dbReference>
<evidence type="ECO:0000313" key="6">
    <source>
        <dbReference type="Proteomes" id="UP000614334"/>
    </source>
</evidence>
<keyword evidence="2 5" id="KW-0378">Hydrolase</keyword>
<dbReference type="SUPFAM" id="SSF75005">
    <property type="entry name" value="Arabinanase/levansucrase/invertase"/>
    <property type="match status" value="1"/>
</dbReference>
<dbReference type="PANTHER" id="PTHR42800:SF3">
    <property type="entry name" value="GLYCOSYL HYDROLASE FAMILY 32 N-TERMINAL DOMAIN-CONTAINING PROTEIN"/>
    <property type="match status" value="1"/>
</dbReference>
<sequence>MFRAWASSWPEIIPRANAIDFSSAPPNLTTLGNNSLFTHWRPKAHFIAPNSWMNDPMTLWYKADGQGGGKFKASYQAHPHHVQWGNISQASAASDDLIHWKDVPSWKDDRLTLYPSQPNDRLGVFDGTVIPKGYKGFPTVIYTGVKYLPTGWTIPYTPGTETQNLAWTEDDGVTWKKLETNPSWEWLFQSTTIERLTASNPGVPVPPTTFNGTRPM</sequence>
<evidence type="ECO:0000256" key="2">
    <source>
        <dbReference type="ARBA" id="ARBA00022801"/>
    </source>
</evidence>
<proteinExistence type="inferred from homology"/>
<evidence type="ECO:0000256" key="3">
    <source>
        <dbReference type="ARBA" id="ARBA00023295"/>
    </source>
</evidence>
<feature type="domain" description="Glycosyl hydrolase family 32 N-terminal" evidence="4">
    <location>
        <begin position="45"/>
        <end position="182"/>
    </location>
</feature>
<keyword evidence="3" id="KW-0326">Glycosidase</keyword>
<dbReference type="Gene3D" id="2.115.10.20">
    <property type="entry name" value="Glycosyl hydrolase domain, family 43"/>
    <property type="match status" value="1"/>
</dbReference>